<dbReference type="OrthoDB" id="9816462at2"/>
<accession>A0A4Y5Z0Y7</accession>
<dbReference type="EMBL" id="CP041046">
    <property type="protein sequence ID" value="QDE38178.1"/>
    <property type="molecule type" value="Genomic_DNA"/>
</dbReference>
<dbReference type="KEGG" id="lpy:FIV34_02650"/>
<dbReference type="Proteomes" id="UP000316093">
    <property type="component" value="Chromosome"/>
</dbReference>
<name>A0A4Y5Z0Y7_9GAMM</name>
<proteinExistence type="predicted"/>
<keyword evidence="2" id="KW-1185">Reference proteome</keyword>
<dbReference type="RefSeq" id="WP_139979410.1">
    <property type="nucleotide sequence ID" value="NZ_CP041046.1"/>
</dbReference>
<gene>
    <name evidence="1" type="ORF">FIV34_02650</name>
</gene>
<evidence type="ECO:0000313" key="1">
    <source>
        <dbReference type="EMBL" id="QDE38178.1"/>
    </source>
</evidence>
<dbReference type="AlphaFoldDB" id="A0A4Y5Z0Y7"/>
<protein>
    <recommendedName>
        <fullName evidence="3">J domain-containing protein</fullName>
    </recommendedName>
</protein>
<evidence type="ECO:0000313" key="2">
    <source>
        <dbReference type="Proteomes" id="UP000316093"/>
    </source>
</evidence>
<reference evidence="1 2" key="1">
    <citation type="submission" date="2019-06" db="EMBL/GenBank/DDBJ databases">
        <title>A complete genome sequence for Luteibacter pinisoli MAH-14.</title>
        <authorList>
            <person name="Baltrus D.A."/>
        </authorList>
    </citation>
    <scope>NUCLEOTIDE SEQUENCE [LARGE SCALE GENOMIC DNA]</scope>
    <source>
        <strain evidence="1 2">MAH-14</strain>
    </source>
</reference>
<sequence>MAGIPWHLEALGLPAHADGVAVRRSYAARLRQIDVAAHPEAFQQLRRAYEAARTWCDEHPATDEDPIVAAEPADVPVAPLAAPPADTAAEDALRRLTDAVASAGVDAIPALFDTALASLRNGYVDAPGQFEDLLVDALRNGVIAERPSLFDVADAAFHWHEVGRLRTADPRQLWIDRVLAQRETWRSYDAGWRETWLEVLARASRGLDPWVVRRWPDIGRLGETLPDWIMLYLTPVQLHAWAEAFHALPKDTRDEFTARAAPVLVARPGSKRITRWRPRIRAALFLLWAVCTVVSIVMHAGDPRSGGGPSEPLPRFNQRADTPRECMALYARFEAPDPFKDIPADEVVQLKRRAQRCALDGHWQAPPPP</sequence>
<organism evidence="1 2">
    <name type="scientific">Luteibacter pinisoli</name>
    <dbReference type="NCBI Taxonomy" id="2589080"/>
    <lineage>
        <taxon>Bacteria</taxon>
        <taxon>Pseudomonadati</taxon>
        <taxon>Pseudomonadota</taxon>
        <taxon>Gammaproteobacteria</taxon>
        <taxon>Lysobacterales</taxon>
        <taxon>Rhodanobacteraceae</taxon>
        <taxon>Luteibacter</taxon>
    </lineage>
</organism>
<evidence type="ECO:0008006" key="3">
    <source>
        <dbReference type="Google" id="ProtNLM"/>
    </source>
</evidence>